<dbReference type="EMBL" id="CP090163">
    <property type="protein sequence ID" value="UJO12053.1"/>
    <property type="molecule type" value="Genomic_DNA"/>
</dbReference>
<keyword evidence="2" id="KW-0479">Metal-binding</keyword>
<dbReference type="GO" id="GO:0000978">
    <property type="term" value="F:RNA polymerase II cis-regulatory region sequence-specific DNA binding"/>
    <property type="evidence" value="ECO:0007669"/>
    <property type="project" value="TreeGrafter"/>
</dbReference>
<gene>
    <name evidence="11" type="ORF">CLAFUR5_00755</name>
</gene>
<organism evidence="11 12">
    <name type="scientific">Passalora fulva</name>
    <name type="common">Tomato leaf mold</name>
    <name type="synonym">Cladosporium fulvum</name>
    <dbReference type="NCBI Taxonomy" id="5499"/>
    <lineage>
        <taxon>Eukaryota</taxon>
        <taxon>Fungi</taxon>
        <taxon>Dikarya</taxon>
        <taxon>Ascomycota</taxon>
        <taxon>Pezizomycotina</taxon>
        <taxon>Dothideomycetes</taxon>
        <taxon>Dothideomycetidae</taxon>
        <taxon>Mycosphaerellales</taxon>
        <taxon>Mycosphaerellaceae</taxon>
        <taxon>Fulvia</taxon>
    </lineage>
</organism>
<keyword evidence="6" id="KW-0539">Nucleus</keyword>
<dbReference type="RefSeq" id="XP_047756419.1">
    <property type="nucleotide sequence ID" value="XM_047899903.1"/>
</dbReference>
<evidence type="ECO:0000313" key="12">
    <source>
        <dbReference type="Proteomes" id="UP000756132"/>
    </source>
</evidence>
<dbReference type="GO" id="GO:0000981">
    <property type="term" value="F:DNA-binding transcription factor activity, RNA polymerase II-specific"/>
    <property type="evidence" value="ECO:0007669"/>
    <property type="project" value="TreeGrafter"/>
</dbReference>
<dbReference type="Pfam" id="PF00096">
    <property type="entry name" value="zf-C2H2"/>
    <property type="match status" value="1"/>
</dbReference>
<dbReference type="OMA" id="QEQVTVC"/>
<evidence type="ECO:0000256" key="9">
    <source>
        <dbReference type="SAM" id="MobiDB-lite"/>
    </source>
</evidence>
<keyword evidence="5" id="KW-0862">Zinc</keyword>
<dbReference type="PROSITE" id="PS00028">
    <property type="entry name" value="ZINC_FINGER_C2H2_1"/>
    <property type="match status" value="1"/>
</dbReference>
<evidence type="ECO:0000256" key="7">
    <source>
        <dbReference type="PROSITE-ProRule" id="PRU00042"/>
    </source>
</evidence>
<evidence type="ECO:0000256" key="1">
    <source>
        <dbReference type="ARBA" id="ARBA00004123"/>
    </source>
</evidence>
<comment type="subcellular location">
    <subcellularLocation>
        <location evidence="1">Nucleus</location>
    </subcellularLocation>
</comment>
<dbReference type="PANTHER" id="PTHR45718">
    <property type="entry name" value="TRANSCRIPTIONAL ACTIVATOR CUBITUS INTERRUPTUS"/>
    <property type="match status" value="1"/>
</dbReference>
<evidence type="ECO:0000256" key="5">
    <source>
        <dbReference type="ARBA" id="ARBA00022833"/>
    </source>
</evidence>
<dbReference type="FunFam" id="3.30.160.60:FF:000201">
    <property type="entry name" value="C2H2 finger domain protein (Gli3)"/>
    <property type="match status" value="1"/>
</dbReference>
<feature type="region of interest" description="Disordered" evidence="9">
    <location>
        <begin position="1"/>
        <end position="96"/>
    </location>
</feature>
<dbReference type="Proteomes" id="UP000756132">
    <property type="component" value="Chromosome 1"/>
</dbReference>
<keyword evidence="8" id="KW-0175">Coiled coil</keyword>
<reference evidence="11" key="2">
    <citation type="journal article" date="2022" name="Microb. Genom.">
        <title>A chromosome-scale genome assembly of the tomato pathogen Cladosporium fulvum reveals a compartmentalized genome architecture and the presence of a dispensable chromosome.</title>
        <authorList>
            <person name="Zaccaron A.Z."/>
            <person name="Chen L.H."/>
            <person name="Samaras A."/>
            <person name="Stergiopoulos I."/>
        </authorList>
    </citation>
    <scope>NUCLEOTIDE SEQUENCE</scope>
    <source>
        <strain evidence="11">Race5_Kim</strain>
    </source>
</reference>
<evidence type="ECO:0000256" key="2">
    <source>
        <dbReference type="ARBA" id="ARBA00022723"/>
    </source>
</evidence>
<dbReference type="Gene3D" id="3.30.160.60">
    <property type="entry name" value="Classic Zinc Finger"/>
    <property type="match status" value="2"/>
</dbReference>
<dbReference type="PANTHER" id="PTHR45718:SF4">
    <property type="entry name" value="TRANSCRIPTIONAL ACTIVATOR CUBITUS INTERRUPTUS"/>
    <property type="match status" value="1"/>
</dbReference>
<evidence type="ECO:0000313" key="11">
    <source>
        <dbReference type="EMBL" id="UJO12053.1"/>
    </source>
</evidence>
<dbReference type="AlphaFoldDB" id="A0A9Q8L8D0"/>
<evidence type="ECO:0000259" key="10">
    <source>
        <dbReference type="PROSITE" id="PS50157"/>
    </source>
</evidence>
<feature type="compositionally biased region" description="Low complexity" evidence="9">
    <location>
        <begin position="223"/>
        <end position="232"/>
    </location>
</feature>
<dbReference type="InterPro" id="IPR013087">
    <property type="entry name" value="Znf_C2H2_type"/>
</dbReference>
<name>A0A9Q8L8D0_PASFU</name>
<evidence type="ECO:0000256" key="3">
    <source>
        <dbReference type="ARBA" id="ARBA00022737"/>
    </source>
</evidence>
<dbReference type="PROSITE" id="PS50157">
    <property type="entry name" value="ZINC_FINGER_C2H2_2"/>
    <property type="match status" value="1"/>
</dbReference>
<keyword evidence="4 7" id="KW-0863">Zinc-finger</keyword>
<feature type="compositionally biased region" description="Polar residues" evidence="9">
    <location>
        <begin position="23"/>
        <end position="33"/>
    </location>
</feature>
<feature type="domain" description="C2H2-type" evidence="10">
    <location>
        <begin position="173"/>
        <end position="203"/>
    </location>
</feature>
<keyword evidence="12" id="KW-1185">Reference proteome</keyword>
<accession>A0A9Q8L8D0</accession>
<protein>
    <submittedName>
        <fullName evidence="11">INO80 complex subunit 1</fullName>
    </submittedName>
</protein>
<dbReference type="OrthoDB" id="3214149at2759"/>
<dbReference type="GeneID" id="71980633"/>
<feature type="compositionally biased region" description="Low complexity" evidence="9">
    <location>
        <begin position="452"/>
        <end position="469"/>
    </location>
</feature>
<reference evidence="11" key="1">
    <citation type="submission" date="2021-12" db="EMBL/GenBank/DDBJ databases">
        <authorList>
            <person name="Zaccaron A."/>
            <person name="Stergiopoulos I."/>
        </authorList>
    </citation>
    <scope>NUCLEOTIDE SEQUENCE</scope>
    <source>
        <strain evidence="11">Race5_Kim</strain>
    </source>
</reference>
<feature type="region of interest" description="Disordered" evidence="9">
    <location>
        <begin position="400"/>
        <end position="422"/>
    </location>
</feature>
<evidence type="ECO:0000256" key="8">
    <source>
        <dbReference type="SAM" id="Coils"/>
    </source>
</evidence>
<dbReference type="SUPFAM" id="SSF57667">
    <property type="entry name" value="beta-beta-alpha zinc fingers"/>
    <property type="match status" value="1"/>
</dbReference>
<dbReference type="InterPro" id="IPR036236">
    <property type="entry name" value="Znf_C2H2_sf"/>
</dbReference>
<feature type="compositionally biased region" description="Low complexity" evidence="9">
    <location>
        <begin position="77"/>
        <end position="89"/>
    </location>
</feature>
<dbReference type="GO" id="GO:0005634">
    <property type="term" value="C:nucleus"/>
    <property type="evidence" value="ECO:0007669"/>
    <property type="project" value="UniProtKB-SubCell"/>
</dbReference>
<feature type="compositionally biased region" description="Low complexity" evidence="9">
    <location>
        <begin position="1"/>
        <end position="17"/>
    </location>
</feature>
<dbReference type="InterPro" id="IPR043359">
    <property type="entry name" value="GLI-like"/>
</dbReference>
<feature type="coiled-coil region" evidence="8">
    <location>
        <begin position="295"/>
        <end position="325"/>
    </location>
</feature>
<keyword evidence="3" id="KW-0677">Repeat</keyword>
<evidence type="ECO:0000256" key="6">
    <source>
        <dbReference type="ARBA" id="ARBA00023242"/>
    </source>
</evidence>
<proteinExistence type="predicted"/>
<feature type="region of interest" description="Disordered" evidence="9">
    <location>
        <begin position="443"/>
        <end position="479"/>
    </location>
</feature>
<sequence>MADSPPSSDLSDPPSAESDNEDQLSTAGPSSRPSVDISHLDIEHLAPPAKRRKTGPSSLGLDRAPSSQPEQDDDNESISSDSWSSAPGSPNDDEYNLRDQAQTQCLWRDCEFGLANNNDDLVRHVQGTHCATGGPKKTKYVCEWGECQRKTSNHPSGYALKAHMRSHTKEKPYYCALPECDKAFTRSDALAKHMRTVHEPEAAKGGPGHAHEPTPPGKKSLKLKLNGSTTSKAPADMGPTHDEDGNEVDPSPPNDNITYMPAHHPITGQPGFMIHYPPDIHFTAWESSIAADQLMRLLRRQLHWAQKEADDLKKQVDDLEAQKREEWTLKEILLDGFLEQELAQAERADILQNVDQRVRDAMERDIEPAKQLAWTGGEPHWRRPNSLPLQRDVGINLSTPDRAGLQHSTSPPPTGMSGGFDGEADPYDNYIAGRIAEFEAREKMRSMQNTPAEVTQEQQQAAEADAVGALMGMSNGQQS</sequence>
<dbReference type="GO" id="GO:0008270">
    <property type="term" value="F:zinc ion binding"/>
    <property type="evidence" value="ECO:0007669"/>
    <property type="project" value="UniProtKB-KW"/>
</dbReference>
<dbReference type="SMART" id="SM00355">
    <property type="entry name" value="ZnF_C2H2"/>
    <property type="match status" value="3"/>
</dbReference>
<evidence type="ECO:0000256" key="4">
    <source>
        <dbReference type="ARBA" id="ARBA00022771"/>
    </source>
</evidence>
<dbReference type="KEGG" id="ffu:CLAFUR5_00755"/>
<feature type="region of interest" description="Disordered" evidence="9">
    <location>
        <begin position="199"/>
        <end position="251"/>
    </location>
</feature>